<dbReference type="PANTHER" id="PTHR46401:SF2">
    <property type="entry name" value="GLYCOSYLTRANSFERASE WBBK-RELATED"/>
    <property type="match status" value="1"/>
</dbReference>
<dbReference type="AlphaFoldDB" id="A0A2H0XCZ2"/>
<dbReference type="GO" id="GO:0009103">
    <property type="term" value="P:lipopolysaccharide biosynthetic process"/>
    <property type="evidence" value="ECO:0007669"/>
    <property type="project" value="TreeGrafter"/>
</dbReference>
<gene>
    <name evidence="3" type="ORF">COT49_03410</name>
</gene>
<evidence type="ECO:0000313" key="3">
    <source>
        <dbReference type="EMBL" id="PIS22810.1"/>
    </source>
</evidence>
<reference evidence="4" key="1">
    <citation type="submission" date="2017-09" db="EMBL/GenBank/DDBJ databases">
        <title>Depth-based differentiation of microbial function through sediment-hosted aquifers and enrichment of novel symbionts in the deep terrestrial subsurface.</title>
        <authorList>
            <person name="Probst A.J."/>
            <person name="Ladd B."/>
            <person name="Jarett J.K."/>
            <person name="Geller-Mcgrath D.E."/>
            <person name="Sieber C.M.K."/>
            <person name="Emerson J.B."/>
            <person name="Anantharaman K."/>
            <person name="Thomas B.C."/>
            <person name="Malmstrom R."/>
            <person name="Stieglmeier M."/>
            <person name="Klingl A."/>
            <person name="Woyke T."/>
            <person name="Ryan C.M."/>
            <person name="Banfield J.F."/>
        </authorList>
    </citation>
    <scope>NUCLEOTIDE SEQUENCE [LARGE SCALE GENOMIC DNA]</scope>
</reference>
<dbReference type="Proteomes" id="UP000230340">
    <property type="component" value="Unassembled WGS sequence"/>
</dbReference>
<evidence type="ECO:0000256" key="1">
    <source>
        <dbReference type="ARBA" id="ARBA00022679"/>
    </source>
</evidence>
<dbReference type="InterPro" id="IPR001296">
    <property type="entry name" value="Glyco_trans_1"/>
</dbReference>
<dbReference type="SUPFAM" id="SSF53756">
    <property type="entry name" value="UDP-Glycosyltransferase/glycogen phosphorylase"/>
    <property type="match status" value="1"/>
</dbReference>
<accession>A0A2H0XCZ2</accession>
<dbReference type="Pfam" id="PF00534">
    <property type="entry name" value="Glycos_transf_1"/>
    <property type="match status" value="1"/>
</dbReference>
<sequence length="363" mass="41141">MSEYNPLKKPLLSVGFVTPYPPEQCGVAEYSKQLVKNLQNSVKIKILPWKSGNTSEKLIRPIREIGTLAKAFDENDIVHIQYEIGIYYPLFLLTILLTKKLTRCHTKIVVTAHESYARFGVVGKITLFMEGVLLLFADAIIVHSTKHQNALPFFVRHRTTVIPIGVENVTINITFKKENGRPTILIPGFINRWKGYDIAVEAMPLVLERFPNALLMLVGRGDDLKFLAYLDSLIKKGGLQKNVAICNKYISNDDLDNLLRSCKLVALPYRRITNSALLAKAIAFEKPTVISDLPELLGYYKTRDSSFATGNYKSLASIIIKLLEDHNLYGRIQDHTKTLKALYLWRNVANTTVDLYWSLLETN</sequence>
<feature type="domain" description="Glycosyl transferase family 1" evidence="2">
    <location>
        <begin position="176"/>
        <end position="334"/>
    </location>
</feature>
<keyword evidence="1" id="KW-0808">Transferase</keyword>
<dbReference type="EMBL" id="PEYT01000031">
    <property type="protein sequence ID" value="PIS22810.1"/>
    <property type="molecule type" value="Genomic_DNA"/>
</dbReference>
<dbReference type="PANTHER" id="PTHR46401">
    <property type="entry name" value="GLYCOSYLTRANSFERASE WBBK-RELATED"/>
    <property type="match status" value="1"/>
</dbReference>
<evidence type="ECO:0000313" key="4">
    <source>
        <dbReference type="Proteomes" id="UP000230340"/>
    </source>
</evidence>
<comment type="caution">
    <text evidence="3">The sequence shown here is derived from an EMBL/GenBank/DDBJ whole genome shotgun (WGS) entry which is preliminary data.</text>
</comment>
<proteinExistence type="predicted"/>
<name>A0A2H0XCZ2_UNCKA</name>
<organism evidence="3 4">
    <name type="scientific">candidate division WWE3 bacterium CG08_land_8_20_14_0_20_40_13</name>
    <dbReference type="NCBI Taxonomy" id="1975084"/>
    <lineage>
        <taxon>Bacteria</taxon>
        <taxon>Katanobacteria</taxon>
    </lineage>
</organism>
<protein>
    <recommendedName>
        <fullName evidence="2">Glycosyl transferase family 1 domain-containing protein</fullName>
    </recommendedName>
</protein>
<evidence type="ECO:0000259" key="2">
    <source>
        <dbReference type="Pfam" id="PF00534"/>
    </source>
</evidence>
<dbReference type="GO" id="GO:0016757">
    <property type="term" value="F:glycosyltransferase activity"/>
    <property type="evidence" value="ECO:0007669"/>
    <property type="project" value="InterPro"/>
</dbReference>
<dbReference type="Gene3D" id="3.40.50.2000">
    <property type="entry name" value="Glycogen Phosphorylase B"/>
    <property type="match status" value="2"/>
</dbReference>